<dbReference type="GO" id="GO:0031119">
    <property type="term" value="P:tRNA pseudouridine synthesis"/>
    <property type="evidence" value="ECO:0007669"/>
    <property type="project" value="UniProtKB-ARBA"/>
</dbReference>
<sequence>MDPRHAWFVRLKEALDDSLKHVTLTVQPSRACLRGRNPFTVYHYTISKPGFRWAVDRRYSECHHLRKDLLRHFRRTSQSTLASFLAPIAHVDFPKKRFGEDTKGVVGERQLKLKKFLRVCMEVRATLMAYVVVYQHRSASVLIVILDHLDMFLGVPPQLCDAERRLIQGFLSLLQHHETHAPLPIPSLDAKATRPSSLDDCAICLGDFDDNDAHRRAMPQGESGKKRKVKVALVTGYTGTGYHGVQIQENVNVPTVEHAVREALFKAGCILESNYGDMSKIGWSRSSRTDKGLSGKLLVHGNRIDPVSGRIAHLPDQINAYLPQDIRVFTATKVHQSFRAREDCILREYEYFLPLSFLSSLCPPEISADDALKTFLETLPKFEGIHDFHNFTKQRRHFYKLEAQKLLAKERRRQRNAQDEVVDDATPDEEVVEDEGDDIEAEPNDISLVNGVRKTLQRHSRSIYACRGALVPDVFGEPFIHIHLTGGSFLFNQIRCMVGGAIAVATGAMAPTLEHVAAWPTHFASWTEKFNETTDERTLRVALEKVLADDASKAAYSDRIVREARVIGDAVKVLPRAFSTVVCIHFGITPGAYIADAIAGLKLRILDHSLPVDATQEDLLDYMSNIGLDTLARMGRTGM</sequence>
<dbReference type="AlphaFoldDB" id="A0A3R6VAX5"/>
<dbReference type="GO" id="GO:1990481">
    <property type="term" value="P:mRNA pseudouridine synthesis"/>
    <property type="evidence" value="ECO:0007669"/>
    <property type="project" value="TreeGrafter"/>
</dbReference>
<gene>
    <name evidence="7" type="ORF">DYB32_004991</name>
</gene>
<dbReference type="InterPro" id="IPR036871">
    <property type="entry name" value="PX_dom_sf"/>
</dbReference>
<dbReference type="InterPro" id="IPR020094">
    <property type="entry name" value="TruA/RsuA/RluB/E/F_N"/>
</dbReference>
<dbReference type="InterPro" id="IPR020103">
    <property type="entry name" value="PsdUridine_synth_cat_dom_sf"/>
</dbReference>
<evidence type="ECO:0000313" key="8">
    <source>
        <dbReference type="Proteomes" id="UP000285060"/>
    </source>
</evidence>
<keyword evidence="8" id="KW-1185">Reference proteome</keyword>
<dbReference type="Pfam" id="PF00787">
    <property type="entry name" value="PX"/>
    <property type="match status" value="1"/>
</dbReference>
<evidence type="ECO:0000256" key="1">
    <source>
        <dbReference type="ARBA" id="ARBA00009375"/>
    </source>
</evidence>
<dbReference type="PANTHER" id="PTHR11142">
    <property type="entry name" value="PSEUDOURIDYLATE SYNTHASE"/>
    <property type="match status" value="1"/>
</dbReference>
<dbReference type="SUPFAM" id="SSF55120">
    <property type="entry name" value="Pseudouridine synthase"/>
    <property type="match status" value="1"/>
</dbReference>
<dbReference type="InterPro" id="IPR020097">
    <property type="entry name" value="PsdUridine_synth_TruA_a/b_dom"/>
</dbReference>
<feature type="domain" description="PX" evidence="6">
    <location>
        <begin position="20"/>
        <end position="152"/>
    </location>
</feature>
<dbReference type="InterPro" id="IPR020095">
    <property type="entry name" value="PsdUridine_synth_TruA_C"/>
</dbReference>
<dbReference type="Pfam" id="PF01416">
    <property type="entry name" value="PseudoU_synth_1"/>
    <property type="match status" value="1"/>
</dbReference>
<evidence type="ECO:0000313" key="7">
    <source>
        <dbReference type="EMBL" id="RHY29642.1"/>
    </source>
</evidence>
<dbReference type="InterPro" id="IPR001683">
    <property type="entry name" value="PX_dom"/>
</dbReference>
<evidence type="ECO:0000256" key="2">
    <source>
        <dbReference type="ARBA" id="ARBA00022694"/>
    </source>
</evidence>
<comment type="similarity">
    <text evidence="1">Belongs to the tRNA pseudouridine synthase TruA family.</text>
</comment>
<keyword evidence="3" id="KW-0413">Isomerase</keyword>
<dbReference type="PROSITE" id="PS50195">
    <property type="entry name" value="PX"/>
    <property type="match status" value="1"/>
</dbReference>
<dbReference type="GO" id="GO:0005634">
    <property type="term" value="C:nucleus"/>
    <property type="evidence" value="ECO:0007669"/>
    <property type="project" value="TreeGrafter"/>
</dbReference>
<dbReference type="Gene3D" id="3.30.1520.10">
    <property type="entry name" value="Phox-like domain"/>
    <property type="match status" value="1"/>
</dbReference>
<keyword evidence="2" id="KW-0819">tRNA processing</keyword>
<proteinExistence type="inferred from homology"/>
<dbReference type="GO" id="GO:0003723">
    <property type="term" value="F:RNA binding"/>
    <property type="evidence" value="ECO:0007669"/>
    <property type="project" value="InterPro"/>
</dbReference>
<evidence type="ECO:0000259" key="6">
    <source>
        <dbReference type="PROSITE" id="PS50195"/>
    </source>
</evidence>
<comment type="catalytic activity">
    <reaction evidence="4">
        <text>a uridine in tRNA = a pseudouridine in tRNA</text>
        <dbReference type="Rhea" id="RHEA:54572"/>
        <dbReference type="Rhea" id="RHEA-COMP:13339"/>
        <dbReference type="Rhea" id="RHEA-COMP:13934"/>
        <dbReference type="ChEBI" id="CHEBI:65314"/>
        <dbReference type="ChEBI" id="CHEBI:65315"/>
    </reaction>
</comment>
<dbReference type="VEuPathDB" id="FungiDB:H310_06598"/>
<organism evidence="7 8">
    <name type="scientific">Aphanomyces invadans</name>
    <dbReference type="NCBI Taxonomy" id="157072"/>
    <lineage>
        <taxon>Eukaryota</taxon>
        <taxon>Sar</taxon>
        <taxon>Stramenopiles</taxon>
        <taxon>Oomycota</taxon>
        <taxon>Saprolegniomycetes</taxon>
        <taxon>Saprolegniales</taxon>
        <taxon>Verrucalvaceae</taxon>
        <taxon>Aphanomyces</taxon>
    </lineage>
</organism>
<evidence type="ECO:0000256" key="4">
    <source>
        <dbReference type="ARBA" id="ARBA00036943"/>
    </source>
</evidence>
<dbReference type="Gene3D" id="3.30.70.660">
    <property type="entry name" value="Pseudouridine synthase I, catalytic domain, C-terminal subdomain"/>
    <property type="match status" value="1"/>
</dbReference>
<feature type="compositionally biased region" description="Acidic residues" evidence="5">
    <location>
        <begin position="420"/>
        <end position="439"/>
    </location>
</feature>
<dbReference type="PANTHER" id="PTHR11142:SF4">
    <property type="entry name" value="PSEUDOURIDYLATE SYNTHASE 1 HOMOLOG"/>
    <property type="match status" value="1"/>
</dbReference>
<feature type="region of interest" description="Disordered" evidence="5">
    <location>
        <begin position="412"/>
        <end position="439"/>
    </location>
</feature>
<dbReference type="GO" id="GO:0035091">
    <property type="term" value="F:phosphatidylinositol binding"/>
    <property type="evidence" value="ECO:0007669"/>
    <property type="project" value="InterPro"/>
</dbReference>
<dbReference type="Proteomes" id="UP000285060">
    <property type="component" value="Unassembled WGS sequence"/>
</dbReference>
<evidence type="ECO:0000256" key="5">
    <source>
        <dbReference type="SAM" id="MobiDB-lite"/>
    </source>
</evidence>
<name>A0A3R6VAX5_9STRA</name>
<comment type="caution">
    <text evidence="7">The sequence shown here is derived from an EMBL/GenBank/DDBJ whole genome shotgun (WGS) entry which is preliminary data.</text>
</comment>
<protein>
    <recommendedName>
        <fullName evidence="6">PX domain-containing protein</fullName>
    </recommendedName>
</protein>
<dbReference type="SUPFAM" id="SSF64268">
    <property type="entry name" value="PX domain"/>
    <property type="match status" value="1"/>
</dbReference>
<accession>A0A3R6VAX5</accession>
<dbReference type="EMBL" id="QUSY01000412">
    <property type="protein sequence ID" value="RHY29642.1"/>
    <property type="molecule type" value="Genomic_DNA"/>
</dbReference>
<evidence type="ECO:0000256" key="3">
    <source>
        <dbReference type="ARBA" id="ARBA00023235"/>
    </source>
</evidence>
<dbReference type="InterPro" id="IPR001406">
    <property type="entry name" value="PsdUridine_synth_TruA"/>
</dbReference>
<reference evidence="7 8" key="1">
    <citation type="submission" date="2018-08" db="EMBL/GenBank/DDBJ databases">
        <title>Aphanomyces genome sequencing and annotation.</title>
        <authorList>
            <person name="Minardi D."/>
            <person name="Oidtmann B."/>
            <person name="Van Der Giezen M."/>
            <person name="Studholme D.J."/>
        </authorList>
    </citation>
    <scope>NUCLEOTIDE SEQUENCE [LARGE SCALE GENOMIC DNA]</scope>
    <source>
        <strain evidence="7 8">NJM0002</strain>
    </source>
</reference>
<dbReference type="Gene3D" id="3.30.70.580">
    <property type="entry name" value="Pseudouridine synthase I, catalytic domain, N-terminal subdomain"/>
    <property type="match status" value="1"/>
</dbReference>
<dbReference type="FunFam" id="3.30.70.580:FF:000002">
    <property type="entry name" value="tRNA pseudouridine synthase"/>
    <property type="match status" value="1"/>
</dbReference>
<dbReference type="GO" id="GO:0009982">
    <property type="term" value="F:pseudouridine synthase activity"/>
    <property type="evidence" value="ECO:0007669"/>
    <property type="project" value="InterPro"/>
</dbReference>